<reference evidence="8 9" key="1">
    <citation type="submission" date="2019-12" db="EMBL/GenBank/DDBJ databases">
        <title>Genomic-based taxomic classification of the family Erythrobacteraceae.</title>
        <authorList>
            <person name="Xu L."/>
        </authorList>
    </citation>
    <scope>NUCLEOTIDE SEQUENCE [LARGE SCALE GENOMIC DNA]</scope>
    <source>
        <strain evidence="8 9">LMG 29518</strain>
    </source>
</reference>
<dbReference type="EMBL" id="WTYT01000003">
    <property type="protein sequence ID" value="MXO65905.1"/>
    <property type="molecule type" value="Genomic_DNA"/>
</dbReference>
<dbReference type="RefSeq" id="WP_160736317.1">
    <property type="nucleotide sequence ID" value="NZ_WTYT01000003.1"/>
</dbReference>
<comment type="catalytic activity">
    <reaction evidence="1">
        <text>a ribonucleoside 5'-phosphate + H2O = a ribonucleoside + phosphate</text>
        <dbReference type="Rhea" id="RHEA:12484"/>
        <dbReference type="ChEBI" id="CHEBI:15377"/>
        <dbReference type="ChEBI" id="CHEBI:18254"/>
        <dbReference type="ChEBI" id="CHEBI:43474"/>
        <dbReference type="ChEBI" id="CHEBI:58043"/>
        <dbReference type="EC" id="3.1.3.5"/>
    </reaction>
</comment>
<dbReference type="InterPro" id="IPR002828">
    <property type="entry name" value="SurE-like_Pase/nucleotidase"/>
</dbReference>
<dbReference type="Pfam" id="PF01975">
    <property type="entry name" value="SurE"/>
    <property type="match status" value="1"/>
</dbReference>
<keyword evidence="4" id="KW-0479">Metal-binding</keyword>
<evidence type="ECO:0000256" key="1">
    <source>
        <dbReference type="ARBA" id="ARBA00000815"/>
    </source>
</evidence>
<keyword evidence="6" id="KW-0732">Signal</keyword>
<dbReference type="OrthoDB" id="9780815at2"/>
<evidence type="ECO:0000313" key="9">
    <source>
        <dbReference type="Proteomes" id="UP000438476"/>
    </source>
</evidence>
<dbReference type="PANTHER" id="PTHR30457">
    <property type="entry name" value="5'-NUCLEOTIDASE SURE"/>
    <property type="match status" value="1"/>
</dbReference>
<keyword evidence="9" id="KW-1185">Reference proteome</keyword>
<keyword evidence="5" id="KW-0378">Hydrolase</keyword>
<dbReference type="SUPFAM" id="SSF64167">
    <property type="entry name" value="SurE-like"/>
    <property type="match status" value="1"/>
</dbReference>
<evidence type="ECO:0000256" key="2">
    <source>
        <dbReference type="ARBA" id="ARBA00011062"/>
    </source>
</evidence>
<dbReference type="Gene3D" id="3.40.1210.10">
    <property type="entry name" value="Survival protein SurE-like phosphatase/nucleotidase"/>
    <property type="match status" value="1"/>
</dbReference>
<dbReference type="Proteomes" id="UP000438476">
    <property type="component" value="Unassembled WGS sequence"/>
</dbReference>
<proteinExistence type="inferred from homology"/>
<dbReference type="InterPro" id="IPR036523">
    <property type="entry name" value="SurE-like_sf"/>
</dbReference>
<gene>
    <name evidence="8" type="ORF">GRI91_09075</name>
</gene>
<protein>
    <recommendedName>
        <fullName evidence="3">5'-nucleotidase</fullName>
        <ecNumber evidence="3">3.1.3.5</ecNumber>
    </recommendedName>
</protein>
<evidence type="ECO:0000313" key="8">
    <source>
        <dbReference type="EMBL" id="MXO65905.1"/>
    </source>
</evidence>
<dbReference type="PANTHER" id="PTHR30457:SF0">
    <property type="entry name" value="PHOSPHATASE, PUTATIVE (AFU_ORTHOLOGUE AFUA_4G01070)-RELATED"/>
    <property type="match status" value="1"/>
</dbReference>
<comment type="similarity">
    <text evidence="2">Belongs to the SurE nucleotidase family.</text>
</comment>
<dbReference type="InterPro" id="IPR030048">
    <property type="entry name" value="SurE"/>
</dbReference>
<evidence type="ECO:0000256" key="4">
    <source>
        <dbReference type="ARBA" id="ARBA00022723"/>
    </source>
</evidence>
<evidence type="ECO:0000259" key="7">
    <source>
        <dbReference type="Pfam" id="PF01975"/>
    </source>
</evidence>
<evidence type="ECO:0000256" key="5">
    <source>
        <dbReference type="ARBA" id="ARBA00022801"/>
    </source>
</evidence>
<organism evidence="8 9">
    <name type="scientific">Altericroceibacterium endophyticum</name>
    <dbReference type="NCBI Taxonomy" id="1808508"/>
    <lineage>
        <taxon>Bacteria</taxon>
        <taxon>Pseudomonadati</taxon>
        <taxon>Pseudomonadota</taxon>
        <taxon>Alphaproteobacteria</taxon>
        <taxon>Sphingomonadales</taxon>
        <taxon>Erythrobacteraceae</taxon>
        <taxon>Altericroceibacterium</taxon>
    </lineage>
</organism>
<dbReference type="GO" id="GO:0008253">
    <property type="term" value="F:5'-nucleotidase activity"/>
    <property type="evidence" value="ECO:0007669"/>
    <property type="project" value="UniProtKB-EC"/>
</dbReference>
<comment type="caution">
    <text evidence="8">The sequence shown here is derived from an EMBL/GenBank/DDBJ whole genome shotgun (WGS) entry which is preliminary data.</text>
</comment>
<sequence length="330" mass="34359">MRKSLSLLTAVLMFTSTQVQARNIVLTNDDGLTSNVVALYHALKEAGHDVIVSVPCTNQSGMGAALSIGRPLAPLEQSCLNDAAQAGDPGAGPMTRDDLPADDFYYVNSTPVMSLLYGLDVLGMERWGGEPDLVLSGPNEGQNVGAIILSSGTVSNAQFAAVRGLPAIALSAGANSEGADLANPVSVQVAQRAVELVTALDNKAGDGALLPRGLALNVNFPDDLAGAQWRQTQIGTYNAYAIGFSDNMAETASPTMRAMAEARGIQVPPLPGLNFEMNETSPTADQQNDESVVYRQHIAVSPMQAGYAASPAGAATVDWQLSKLLSDSAD</sequence>
<feature type="domain" description="Survival protein SurE-like phosphatase/nucleotidase" evidence="7">
    <location>
        <begin position="24"/>
        <end position="233"/>
    </location>
</feature>
<feature type="chain" id="PRO_5026233681" description="5'-nucleotidase" evidence="6">
    <location>
        <begin position="22"/>
        <end position="330"/>
    </location>
</feature>
<evidence type="ECO:0000256" key="3">
    <source>
        <dbReference type="ARBA" id="ARBA00012643"/>
    </source>
</evidence>
<name>A0A6I4T7Y3_9SPHN</name>
<accession>A0A6I4T7Y3</accession>
<dbReference type="EC" id="3.1.3.5" evidence="3"/>
<evidence type="ECO:0000256" key="6">
    <source>
        <dbReference type="SAM" id="SignalP"/>
    </source>
</evidence>
<dbReference type="GO" id="GO:0046872">
    <property type="term" value="F:metal ion binding"/>
    <property type="evidence" value="ECO:0007669"/>
    <property type="project" value="UniProtKB-KW"/>
</dbReference>
<dbReference type="AlphaFoldDB" id="A0A6I4T7Y3"/>
<feature type="signal peptide" evidence="6">
    <location>
        <begin position="1"/>
        <end position="21"/>
    </location>
</feature>